<organism evidence="7 8">
    <name type="scientific">Ectocarpus siliculosus</name>
    <name type="common">Brown alga</name>
    <name type="synonym">Conferva siliculosa</name>
    <dbReference type="NCBI Taxonomy" id="2880"/>
    <lineage>
        <taxon>Eukaryota</taxon>
        <taxon>Sar</taxon>
        <taxon>Stramenopiles</taxon>
        <taxon>Ochrophyta</taxon>
        <taxon>PX clade</taxon>
        <taxon>Phaeophyceae</taxon>
        <taxon>Ectocarpales</taxon>
        <taxon>Ectocarpaceae</taxon>
        <taxon>Ectocarpus</taxon>
    </lineage>
</organism>
<feature type="compositionally biased region" description="Polar residues" evidence="4">
    <location>
        <begin position="255"/>
        <end position="264"/>
    </location>
</feature>
<dbReference type="SUPFAM" id="SSF49764">
    <property type="entry name" value="HSP20-like chaperones"/>
    <property type="match status" value="1"/>
</dbReference>
<dbReference type="InParanoid" id="D7G5P0"/>
<evidence type="ECO:0000256" key="3">
    <source>
        <dbReference type="RuleBase" id="RU003616"/>
    </source>
</evidence>
<evidence type="ECO:0000313" key="7">
    <source>
        <dbReference type="EMBL" id="CBJ27337.1"/>
    </source>
</evidence>
<feature type="region of interest" description="Disordered" evidence="4">
    <location>
        <begin position="247"/>
        <end position="299"/>
    </location>
</feature>
<evidence type="ECO:0000256" key="2">
    <source>
        <dbReference type="PROSITE-ProRule" id="PRU00285"/>
    </source>
</evidence>
<feature type="chain" id="PRO_5003096184" description="SHSP domain-containing protein" evidence="5">
    <location>
        <begin position="24"/>
        <end position="299"/>
    </location>
</feature>
<gene>
    <name evidence="7" type="ORF">Esi_0067_0009</name>
</gene>
<reference evidence="7 8" key="1">
    <citation type="journal article" date="2010" name="Nature">
        <title>The Ectocarpus genome and the independent evolution of multicellularity in brown algae.</title>
        <authorList>
            <person name="Cock J.M."/>
            <person name="Sterck L."/>
            <person name="Rouze P."/>
            <person name="Scornet D."/>
            <person name="Allen A.E."/>
            <person name="Amoutzias G."/>
            <person name="Anthouard V."/>
            <person name="Artiguenave F."/>
            <person name="Aury J.M."/>
            <person name="Badger J.H."/>
            <person name="Beszteri B."/>
            <person name="Billiau K."/>
            <person name="Bonnet E."/>
            <person name="Bothwell J.H."/>
            <person name="Bowler C."/>
            <person name="Boyen C."/>
            <person name="Brownlee C."/>
            <person name="Carrano C.J."/>
            <person name="Charrier B."/>
            <person name="Cho G.Y."/>
            <person name="Coelho S.M."/>
            <person name="Collen J."/>
            <person name="Corre E."/>
            <person name="Da Silva C."/>
            <person name="Delage L."/>
            <person name="Delaroque N."/>
            <person name="Dittami S.M."/>
            <person name="Doulbeau S."/>
            <person name="Elias M."/>
            <person name="Farnham G."/>
            <person name="Gachon C.M."/>
            <person name="Gschloessl B."/>
            <person name="Heesch S."/>
            <person name="Jabbari K."/>
            <person name="Jubin C."/>
            <person name="Kawai H."/>
            <person name="Kimura K."/>
            <person name="Kloareg B."/>
            <person name="Kupper F.C."/>
            <person name="Lang D."/>
            <person name="Le Bail A."/>
            <person name="Leblanc C."/>
            <person name="Lerouge P."/>
            <person name="Lohr M."/>
            <person name="Lopez P.J."/>
            <person name="Martens C."/>
            <person name="Maumus F."/>
            <person name="Michel G."/>
            <person name="Miranda-Saavedra D."/>
            <person name="Morales J."/>
            <person name="Moreau H."/>
            <person name="Motomura T."/>
            <person name="Nagasato C."/>
            <person name="Napoli C.A."/>
            <person name="Nelson D.R."/>
            <person name="Nyvall-Collen P."/>
            <person name="Peters A.F."/>
            <person name="Pommier C."/>
            <person name="Potin P."/>
            <person name="Poulain J."/>
            <person name="Quesneville H."/>
            <person name="Read B."/>
            <person name="Rensing S.A."/>
            <person name="Ritter A."/>
            <person name="Rousvoal S."/>
            <person name="Samanta M."/>
            <person name="Samson G."/>
            <person name="Schroeder D.C."/>
            <person name="Segurens B."/>
            <person name="Strittmatter M."/>
            <person name="Tonon T."/>
            <person name="Tregear J.W."/>
            <person name="Valentin K."/>
            <person name="von Dassow P."/>
            <person name="Yamagishi T."/>
            <person name="Van de Peer Y."/>
            <person name="Wincker P."/>
        </authorList>
    </citation>
    <scope>NUCLEOTIDE SEQUENCE [LARGE SCALE GENOMIC DNA]</scope>
    <source>
        <strain evidence="8">Ec32 / CCAP1310/4</strain>
    </source>
</reference>
<evidence type="ECO:0000259" key="6">
    <source>
        <dbReference type="PROSITE" id="PS01031"/>
    </source>
</evidence>
<feature type="compositionally biased region" description="Polar residues" evidence="4">
    <location>
        <begin position="135"/>
        <end position="145"/>
    </location>
</feature>
<dbReference type="AlphaFoldDB" id="D7G5P0"/>
<dbReference type="OrthoDB" id="10371609at2759"/>
<dbReference type="Pfam" id="PF00011">
    <property type="entry name" value="HSP20"/>
    <property type="match status" value="1"/>
</dbReference>
<dbReference type="InterPro" id="IPR008978">
    <property type="entry name" value="HSP20-like_chaperone"/>
</dbReference>
<dbReference type="Gene3D" id="2.60.40.790">
    <property type="match status" value="1"/>
</dbReference>
<keyword evidence="8" id="KW-1185">Reference proteome</keyword>
<evidence type="ECO:0000256" key="5">
    <source>
        <dbReference type="SAM" id="SignalP"/>
    </source>
</evidence>
<evidence type="ECO:0000256" key="1">
    <source>
        <dbReference type="ARBA" id="ARBA00023016"/>
    </source>
</evidence>
<dbReference type="Proteomes" id="UP000002630">
    <property type="component" value="Linkage Group LG26"/>
</dbReference>
<dbReference type="InterPro" id="IPR002068">
    <property type="entry name" value="A-crystallin/Hsp20_dom"/>
</dbReference>
<feature type="domain" description="SHSP" evidence="6">
    <location>
        <begin position="98"/>
        <end position="254"/>
    </location>
</feature>
<feature type="signal peptide" evidence="5">
    <location>
        <begin position="1"/>
        <end position="23"/>
    </location>
</feature>
<dbReference type="CDD" id="cd06464">
    <property type="entry name" value="ACD_sHsps-like"/>
    <property type="match status" value="1"/>
</dbReference>
<sequence>MVTSTNTHLALLALLLGTQQGECHRYRTHGGHHHHHGRRLFQLPTVVNNEIVDTGAFRPFRHVQPRGRPHVSSAGPLMDVFQDVMGEIKKVACELSDPTTEARSPPYEVLETPDAATLIVDLPGCKKEDVDAQVSEDSGTKTLTITAVRKKPRQADGDARSPSSPPDTSGSTDGSSAASTTGAADAAAPHEAAKDTPEPSLSSFSEESFKLSFRVGEDIDVSVIRGGLEDGVLTLVLPKLAPEPPAEPIDIPIDFTSSTRSNTGTGEGERERHAAASTGGKEESIGDAGGDADTHISLA</sequence>
<dbReference type="PROSITE" id="PS01031">
    <property type="entry name" value="SHSP"/>
    <property type="match status" value="1"/>
</dbReference>
<name>D7G5P0_ECTSI</name>
<dbReference type="PANTHER" id="PTHR11527">
    <property type="entry name" value="HEAT-SHOCK PROTEIN 20 FAMILY MEMBER"/>
    <property type="match status" value="1"/>
</dbReference>
<comment type="similarity">
    <text evidence="2 3">Belongs to the small heat shock protein (HSP20) family.</text>
</comment>
<keyword evidence="1" id="KW-0346">Stress response</keyword>
<dbReference type="EMBL" id="FN649751">
    <property type="protein sequence ID" value="CBJ27337.1"/>
    <property type="molecule type" value="Genomic_DNA"/>
</dbReference>
<feature type="region of interest" description="Disordered" evidence="4">
    <location>
        <begin position="130"/>
        <end position="204"/>
    </location>
</feature>
<keyword evidence="5" id="KW-0732">Signal</keyword>
<evidence type="ECO:0000313" key="8">
    <source>
        <dbReference type="Proteomes" id="UP000002630"/>
    </source>
</evidence>
<evidence type="ECO:0000256" key="4">
    <source>
        <dbReference type="SAM" id="MobiDB-lite"/>
    </source>
</evidence>
<feature type="compositionally biased region" description="Basic and acidic residues" evidence="4">
    <location>
        <begin position="267"/>
        <end position="284"/>
    </location>
</feature>
<dbReference type="InterPro" id="IPR031107">
    <property type="entry name" value="Small_HSP"/>
</dbReference>
<dbReference type="EMBL" id="FN648894">
    <property type="protein sequence ID" value="CBJ27337.1"/>
    <property type="molecule type" value="Genomic_DNA"/>
</dbReference>
<accession>D7G5P0</accession>
<protein>
    <recommendedName>
        <fullName evidence="6">SHSP domain-containing protein</fullName>
    </recommendedName>
</protein>
<proteinExistence type="inferred from homology"/>
<feature type="compositionally biased region" description="Low complexity" evidence="4">
    <location>
        <begin position="166"/>
        <end position="189"/>
    </location>
</feature>